<keyword evidence="5" id="KW-1133">Transmembrane helix</keyword>
<proteinExistence type="inferred from homology"/>
<dbReference type="Gene3D" id="2.40.420.20">
    <property type="match status" value="1"/>
</dbReference>
<feature type="domain" description="CzcB-like barrel-sandwich hybrid" evidence="7">
    <location>
        <begin position="110"/>
        <end position="310"/>
    </location>
</feature>
<dbReference type="Pfam" id="PF25973">
    <property type="entry name" value="BSH_CzcB"/>
    <property type="match status" value="1"/>
</dbReference>
<evidence type="ECO:0000256" key="1">
    <source>
        <dbReference type="ARBA" id="ARBA00009477"/>
    </source>
</evidence>
<keyword evidence="3" id="KW-0175">Coiled coil</keyword>
<keyword evidence="5" id="KW-0812">Transmembrane</keyword>
<evidence type="ECO:0000256" key="5">
    <source>
        <dbReference type="SAM" id="Phobius"/>
    </source>
</evidence>
<dbReference type="PANTHER" id="PTHR30097">
    <property type="entry name" value="CATION EFFLUX SYSTEM PROTEIN CUSB"/>
    <property type="match status" value="1"/>
</dbReference>
<evidence type="ECO:0000256" key="2">
    <source>
        <dbReference type="ARBA" id="ARBA00022448"/>
    </source>
</evidence>
<dbReference type="InterPro" id="IPR058649">
    <property type="entry name" value="CzcB_C"/>
</dbReference>
<feature type="compositionally biased region" description="Low complexity" evidence="4">
    <location>
        <begin position="485"/>
        <end position="494"/>
    </location>
</feature>
<protein>
    <submittedName>
        <fullName evidence="9">Efflux RND transporter periplasmic adaptor subunit</fullName>
    </submittedName>
</protein>
<dbReference type="InterPro" id="IPR058792">
    <property type="entry name" value="Beta-barrel_RND_2"/>
</dbReference>
<dbReference type="NCBIfam" id="TIGR01730">
    <property type="entry name" value="RND_mfp"/>
    <property type="match status" value="1"/>
</dbReference>
<accession>A0ABR9UU08</accession>
<dbReference type="SUPFAM" id="SSF111369">
    <property type="entry name" value="HlyD-like secretion proteins"/>
    <property type="match status" value="1"/>
</dbReference>
<dbReference type="Pfam" id="PF25975">
    <property type="entry name" value="CzcB_C"/>
    <property type="match status" value="1"/>
</dbReference>
<dbReference type="Pfam" id="PF25954">
    <property type="entry name" value="Beta-barrel_RND_2"/>
    <property type="match status" value="1"/>
</dbReference>
<keyword evidence="2" id="KW-0813">Transport</keyword>
<feature type="domain" description="CusB-like beta-barrel" evidence="6">
    <location>
        <begin position="324"/>
        <end position="397"/>
    </location>
</feature>
<feature type="transmembrane region" description="Helical" evidence="5">
    <location>
        <begin position="497"/>
        <end position="520"/>
    </location>
</feature>
<dbReference type="Proteomes" id="UP000651156">
    <property type="component" value="Unassembled WGS sequence"/>
</dbReference>
<evidence type="ECO:0000259" key="7">
    <source>
        <dbReference type="Pfam" id="PF25973"/>
    </source>
</evidence>
<dbReference type="Gene3D" id="2.40.30.170">
    <property type="match status" value="1"/>
</dbReference>
<evidence type="ECO:0000256" key="3">
    <source>
        <dbReference type="SAM" id="Coils"/>
    </source>
</evidence>
<dbReference type="InterPro" id="IPR051909">
    <property type="entry name" value="MFP_Cation_Efflux"/>
</dbReference>
<dbReference type="PANTHER" id="PTHR30097:SF4">
    <property type="entry name" value="SLR6042 PROTEIN"/>
    <property type="match status" value="1"/>
</dbReference>
<dbReference type="RefSeq" id="WP_193932670.1">
    <property type="nucleotide sequence ID" value="NZ_JADEWN010000034.1"/>
</dbReference>
<name>A0ABR9UU08_9CHRO</name>
<dbReference type="Gene3D" id="1.10.287.470">
    <property type="entry name" value="Helix hairpin bin"/>
    <property type="match status" value="1"/>
</dbReference>
<evidence type="ECO:0000259" key="6">
    <source>
        <dbReference type="Pfam" id="PF25954"/>
    </source>
</evidence>
<feature type="compositionally biased region" description="Basic and acidic residues" evidence="4">
    <location>
        <begin position="545"/>
        <end position="555"/>
    </location>
</feature>
<reference evidence="9 10" key="1">
    <citation type="submission" date="2020-10" db="EMBL/GenBank/DDBJ databases">
        <authorList>
            <person name="Castelo-Branco R."/>
            <person name="Eusebio N."/>
            <person name="Adriana R."/>
            <person name="Vieira A."/>
            <person name="Brugerolle De Fraissinette N."/>
            <person name="Rezende De Castro R."/>
            <person name="Schneider M.P."/>
            <person name="Vasconcelos V."/>
            <person name="Leao P.N."/>
        </authorList>
    </citation>
    <scope>NUCLEOTIDE SEQUENCE [LARGE SCALE GENOMIC DNA]</scope>
    <source>
        <strain evidence="9 10">LEGE 06123</strain>
    </source>
</reference>
<evidence type="ECO:0000313" key="10">
    <source>
        <dbReference type="Proteomes" id="UP000651156"/>
    </source>
</evidence>
<gene>
    <name evidence="9" type="ORF">IQ230_14490</name>
</gene>
<comment type="caution">
    <text evidence="9">The sequence shown here is derived from an EMBL/GenBank/DDBJ whole genome shotgun (WGS) entry which is preliminary data.</text>
</comment>
<evidence type="ECO:0000313" key="9">
    <source>
        <dbReference type="EMBL" id="MBE9191533.1"/>
    </source>
</evidence>
<dbReference type="Gene3D" id="2.40.50.100">
    <property type="match status" value="1"/>
</dbReference>
<feature type="region of interest" description="Disordered" evidence="4">
    <location>
        <begin position="545"/>
        <end position="565"/>
    </location>
</feature>
<keyword evidence="10" id="KW-1185">Reference proteome</keyword>
<feature type="compositionally biased region" description="Polar residues" evidence="4">
    <location>
        <begin position="556"/>
        <end position="565"/>
    </location>
</feature>
<organism evidence="9 10">
    <name type="scientific">Gloeocapsopsis crepidinum LEGE 06123</name>
    <dbReference type="NCBI Taxonomy" id="588587"/>
    <lineage>
        <taxon>Bacteria</taxon>
        <taxon>Bacillati</taxon>
        <taxon>Cyanobacteriota</taxon>
        <taxon>Cyanophyceae</taxon>
        <taxon>Oscillatoriophycideae</taxon>
        <taxon>Chroococcales</taxon>
        <taxon>Chroococcaceae</taxon>
        <taxon>Gloeocapsopsis</taxon>
    </lineage>
</organism>
<keyword evidence="5" id="KW-0472">Membrane</keyword>
<evidence type="ECO:0000259" key="8">
    <source>
        <dbReference type="Pfam" id="PF25975"/>
    </source>
</evidence>
<feature type="domain" description="CzcB-like C-terminal circularly permuted SH3-like" evidence="8">
    <location>
        <begin position="407"/>
        <end position="463"/>
    </location>
</feature>
<evidence type="ECO:0000256" key="4">
    <source>
        <dbReference type="SAM" id="MobiDB-lite"/>
    </source>
</evidence>
<comment type="similarity">
    <text evidence="1">Belongs to the membrane fusion protein (MFP) (TC 8.A.1) family.</text>
</comment>
<dbReference type="InterPro" id="IPR058647">
    <property type="entry name" value="BSH_CzcB-like"/>
</dbReference>
<feature type="coiled-coil region" evidence="3">
    <location>
        <begin position="163"/>
        <end position="262"/>
    </location>
</feature>
<feature type="region of interest" description="Disordered" evidence="4">
    <location>
        <begin position="473"/>
        <end position="497"/>
    </location>
</feature>
<dbReference type="InterPro" id="IPR006143">
    <property type="entry name" value="RND_pump_MFP"/>
</dbReference>
<dbReference type="EMBL" id="JADEWN010000034">
    <property type="protein sequence ID" value="MBE9191533.1"/>
    <property type="molecule type" value="Genomic_DNA"/>
</dbReference>
<sequence length="565" mass="60970">MQVTKLQLEPLRVGVNNVLPRCYIKPATILCCGVVFSLIFLATPSRVLPHGGHDHGFGEGNTANQAPGEIQVDAETAKRIGIKVEPVTRQRLAIGIKTTGQIETLPNQKVEVTAPLNSTVVELLVNPGDAVRKGQAVAIISSPELVQLRVESQEKQAEGIADLQQAQADLNLAQQNYQQYAQIAAAEIAQARSQVNFAQEKYNRDRELVAAGALPRRNALESQTELVQAQAELTKATSRRDVLAAETQLKRAQSAVKVAQSRINLSNATYQTRLQQLGTQANAKGLVTVTAPISGTVVDREVTLGQSFQDAGGKLMTIMNNSRVFATANIYEKDLAQIQTNQRVNAKVAALPNRTFSGRITRISSVVAGETRVLPVQAELDNLEGQLKPGMFTELEILTDRTATPRLAIPTTAVVEANGQPLVYVQNGSAYLPVEVTLGETFGDMVEVESGLFEGDLVVTQRSPQLYAQSLRAGNTTTADTSDETPSQPQSQTQNPLPWWLVGVGGGAVIATGAFMAGVWSSRRSQRQLLADAAAINNDLATFNNHHEPNPHEQLESSLKQPSDF</sequence>